<dbReference type="InterPro" id="IPR013783">
    <property type="entry name" value="Ig-like_fold"/>
</dbReference>
<name>A0A832V4H3_9ARCH</name>
<keyword evidence="1" id="KW-0175">Coiled coil</keyword>
<gene>
    <name evidence="4" type="ORF">H1016_00485</name>
</gene>
<feature type="coiled-coil region" evidence="1">
    <location>
        <begin position="818"/>
        <end position="848"/>
    </location>
</feature>
<dbReference type="Gene3D" id="2.60.40.10">
    <property type="entry name" value="Immunoglobulins"/>
    <property type="match status" value="2"/>
</dbReference>
<proteinExistence type="predicted"/>
<dbReference type="EMBL" id="DVAB01000006">
    <property type="protein sequence ID" value="HIJ99999.1"/>
    <property type="molecule type" value="Genomic_DNA"/>
</dbReference>
<evidence type="ECO:0000256" key="1">
    <source>
        <dbReference type="SAM" id="Coils"/>
    </source>
</evidence>
<evidence type="ECO:0000259" key="3">
    <source>
        <dbReference type="Pfam" id="PF07705"/>
    </source>
</evidence>
<dbReference type="Pfam" id="PF07705">
    <property type="entry name" value="CARDB"/>
    <property type="match status" value="1"/>
</dbReference>
<reference evidence="4 5" key="1">
    <citation type="journal article" name="Nat. Commun.">
        <title>Undinarchaeota illuminate DPANN phylogeny and the impact of gene transfer on archaeal evolution.</title>
        <authorList>
            <person name="Dombrowski N."/>
            <person name="Williams T.A."/>
            <person name="Sun J."/>
            <person name="Woodcroft B.J."/>
            <person name="Lee J.H."/>
            <person name="Minh B.Q."/>
            <person name="Rinke C."/>
            <person name="Spang A."/>
        </authorList>
    </citation>
    <scope>NUCLEOTIDE SEQUENCE [LARGE SCALE GENOMIC DNA]</scope>
    <source>
        <strain evidence="4">MAG_bin1129</strain>
    </source>
</reference>
<keyword evidence="5" id="KW-1185">Reference proteome</keyword>
<feature type="transmembrane region" description="Helical" evidence="2">
    <location>
        <begin position="723"/>
        <end position="746"/>
    </location>
</feature>
<dbReference type="Proteomes" id="UP000646946">
    <property type="component" value="Unassembled WGS sequence"/>
</dbReference>
<feature type="domain" description="CARDB" evidence="3">
    <location>
        <begin position="30"/>
        <end position="116"/>
    </location>
</feature>
<protein>
    <recommendedName>
        <fullName evidence="3">CARDB domain-containing protein</fullName>
    </recommendedName>
</protein>
<keyword evidence="2" id="KW-0472">Membrane</keyword>
<dbReference type="InterPro" id="IPR011635">
    <property type="entry name" value="CARDB"/>
</dbReference>
<evidence type="ECO:0000313" key="4">
    <source>
        <dbReference type="EMBL" id="HIJ99999.1"/>
    </source>
</evidence>
<organism evidence="4 5">
    <name type="scientific">Candidatus Naiadarchaeum limnaeum</name>
    <dbReference type="NCBI Taxonomy" id="2756139"/>
    <lineage>
        <taxon>Archaea</taxon>
        <taxon>Candidatus Undinarchaeota</taxon>
        <taxon>Candidatus Undinarchaeia</taxon>
        <taxon>Candidatus Naiadarchaeales</taxon>
        <taxon>Candidatus Naiadarchaeaceae</taxon>
        <taxon>Candidatus Naiadarchaeum</taxon>
    </lineage>
</organism>
<sequence length="883" mass="93369">MDRIFGKGVVGIIVGLVLLVALPALASAAPDVTITGITVSPSTTDVNEVSTVTATVQNIGDVTSTGTWVEFLITRGTSIIDRQNITGLALDPMEVQPVSIQWTPFATGTHTILVTAGVPADPNTANDATSTNVNVGAGGIVQIKNYFVTPTLVVDSNGCPTLSPLEISGFVQEDNVGTSDGVLIYVDNDLVDFVRASSAQDGLFESSVNDVCFEEPGTYNVTANVDRGSGTIATATDTVNVLFLDEDGSGTTPTQQNLVDVEALPRILRVGAGEFSEFLLSIENLGRTTDTYEIKVNAQSEIDPWIDLETNLVTVSPGQTKFVSLFVDVPRNTSDDSHPINVIVQGKSTDIDRLYLVVENAQSTSSTAGGVKPDYAVDVEIAPQGLSLEAEDSGQYVVTVENVGLKTDTYELNVLTSAKIASWFRLEKSKITLATGEKQQIKLFVDAPEDAPSKSYPVTIEADGVAIDLDRASLTTVRKVSGFDVEVGKASVSPQKVPSEPSRGVAVKGMVSFFDLTGESAGESVFVRLYVNGQQVESQSVFIPSGDSKQVSFTLDTENDPVSSEPGVYDVYLVGSVGQEVDRGASATLTLVQPGAAVITGITPVDLNTSANKDVSLTLTIKNTDLQDNTYVITADSIGGLAGRVDVSPGLMSVAKSETRTQELKLSIGNAPDDSYPVTIRIGTIGTTAEKTVTVNVKGGQIAEPVIPTGGNQTGGGGVPTGFISLTVGGIFAAIVGAMLLAFLYAQYYKTRKLEEIAKEPVEGAEEAMEEVLGKEEVAKPVKIEKAKPKKEKPFVWEGAEPHATISKYEKVKGEWPAEEAEKVLLNLENIKDQFKKTAEEAGKVKEKLSSLASETATSVKKKIAKVADAGLLEPLKGAERAK</sequence>
<dbReference type="AlphaFoldDB" id="A0A832V4H3"/>
<keyword evidence="2" id="KW-1133">Transmembrane helix</keyword>
<keyword evidence="2" id="KW-0812">Transmembrane</keyword>
<accession>A0A832V4H3</accession>
<evidence type="ECO:0000256" key="2">
    <source>
        <dbReference type="SAM" id="Phobius"/>
    </source>
</evidence>
<comment type="caution">
    <text evidence="4">The sequence shown here is derived from an EMBL/GenBank/DDBJ whole genome shotgun (WGS) entry which is preliminary data.</text>
</comment>
<evidence type="ECO:0000313" key="5">
    <source>
        <dbReference type="Proteomes" id="UP000646946"/>
    </source>
</evidence>